<dbReference type="STRING" id="1619100.UT34_C0002G0144"/>
<evidence type="ECO:0000313" key="5">
    <source>
        <dbReference type="EMBL" id="KKR05637.1"/>
    </source>
</evidence>
<sequence>MSVMKNTKNILKYVAIIIIIAIAAVSTLYYLRLNITQKEKETYASAIKEGDRLLERRDYGKALENYADAAETIPQKKEAYDKIVDLLVLKRRFDDAKDVVEKSTKVLNGSDRSGILRKLSLAYYNDNQYEKAEKYYLDADSSKSTEEGFLGLARTYLKLNNTEKANKFLGKIDSGTGNVALEKGLLSAYLLKTNTVDAKKIFDGWDLTLEEDKDLITKANDYIKLVNSLGKDDLYNKALLAREYINSGYPVIAIELLEPEGSKMKDYPDGLYFLARAYYDAGKYSSALDILNQALGFDTYADEMYLMIARINMINNDQNAAFDAYEKAVSFASDSKKVGIYEEYVSILLQAKSFSEAKNHLDAVDKITTDVWVQFKYIEMYYEQKDYPKILSALAVVSKISALTDEEKKEYMKWQIVYDIENDKLASAKELLGTLKSLDRFNPEYYLLSGRIDLIENSTEKAKENLNTAINYDLDGEVTESAKKLLGRIE</sequence>
<keyword evidence="1" id="KW-0677">Repeat</keyword>
<keyword evidence="4" id="KW-0472">Membrane</keyword>
<dbReference type="Pfam" id="PF13181">
    <property type="entry name" value="TPR_8"/>
    <property type="match status" value="1"/>
</dbReference>
<evidence type="ECO:0000256" key="4">
    <source>
        <dbReference type="SAM" id="Phobius"/>
    </source>
</evidence>
<dbReference type="SMART" id="SM00028">
    <property type="entry name" value="TPR"/>
    <property type="match status" value="3"/>
</dbReference>
<organism evidence="5 6">
    <name type="scientific">candidate division WS6 bacterium GW2011_GWF2_39_15</name>
    <dbReference type="NCBI Taxonomy" id="1619100"/>
    <lineage>
        <taxon>Bacteria</taxon>
        <taxon>Candidatus Dojkabacteria</taxon>
    </lineage>
</organism>
<evidence type="ECO:0000256" key="2">
    <source>
        <dbReference type="ARBA" id="ARBA00022803"/>
    </source>
</evidence>
<keyword evidence="2 3" id="KW-0802">TPR repeat</keyword>
<keyword evidence="4" id="KW-0812">Transmembrane</keyword>
<dbReference type="InterPro" id="IPR019734">
    <property type="entry name" value="TPR_rpt"/>
</dbReference>
<dbReference type="Proteomes" id="UP000034799">
    <property type="component" value="Unassembled WGS sequence"/>
</dbReference>
<feature type="transmembrane region" description="Helical" evidence="4">
    <location>
        <begin position="12"/>
        <end position="31"/>
    </location>
</feature>
<name>A0A0G0QVJ8_9BACT</name>
<proteinExistence type="predicted"/>
<accession>A0A0G0QVJ8</accession>
<dbReference type="PANTHER" id="PTHR44186:SF1">
    <property type="entry name" value="BARDET-BIEDL SYNDROME 4 PROTEIN"/>
    <property type="match status" value="1"/>
</dbReference>
<comment type="caution">
    <text evidence="5">The sequence shown here is derived from an EMBL/GenBank/DDBJ whole genome shotgun (WGS) entry which is preliminary data.</text>
</comment>
<dbReference type="Gene3D" id="1.25.40.10">
    <property type="entry name" value="Tetratricopeptide repeat domain"/>
    <property type="match status" value="3"/>
</dbReference>
<feature type="repeat" description="TPR" evidence="3">
    <location>
        <begin position="268"/>
        <end position="301"/>
    </location>
</feature>
<reference evidence="5 6" key="1">
    <citation type="journal article" date="2015" name="Nature">
        <title>rRNA introns, odd ribosomes, and small enigmatic genomes across a large radiation of phyla.</title>
        <authorList>
            <person name="Brown C.T."/>
            <person name="Hug L.A."/>
            <person name="Thomas B.C."/>
            <person name="Sharon I."/>
            <person name="Castelle C.J."/>
            <person name="Singh A."/>
            <person name="Wilkins M.J."/>
            <person name="Williams K.H."/>
            <person name="Banfield J.F."/>
        </authorList>
    </citation>
    <scope>NUCLEOTIDE SEQUENCE [LARGE SCALE GENOMIC DNA]</scope>
</reference>
<dbReference type="InterPro" id="IPR011990">
    <property type="entry name" value="TPR-like_helical_dom_sf"/>
</dbReference>
<evidence type="ECO:0000313" key="6">
    <source>
        <dbReference type="Proteomes" id="UP000034799"/>
    </source>
</evidence>
<keyword evidence="4" id="KW-1133">Transmembrane helix</keyword>
<evidence type="ECO:0000256" key="1">
    <source>
        <dbReference type="ARBA" id="ARBA00022737"/>
    </source>
</evidence>
<evidence type="ECO:0000256" key="3">
    <source>
        <dbReference type="PROSITE-ProRule" id="PRU00339"/>
    </source>
</evidence>
<dbReference type="EMBL" id="LBWK01000002">
    <property type="protein sequence ID" value="KKR05637.1"/>
    <property type="molecule type" value="Genomic_DNA"/>
</dbReference>
<dbReference type="PROSITE" id="PS50005">
    <property type="entry name" value="TPR"/>
    <property type="match status" value="1"/>
</dbReference>
<protein>
    <submittedName>
        <fullName evidence="5">Uncharacterized protein</fullName>
    </submittedName>
</protein>
<dbReference type="AlphaFoldDB" id="A0A0G0QVJ8"/>
<dbReference type="SUPFAM" id="SSF48452">
    <property type="entry name" value="TPR-like"/>
    <property type="match status" value="2"/>
</dbReference>
<gene>
    <name evidence="5" type="ORF">UT34_C0002G0144</name>
</gene>
<dbReference type="PANTHER" id="PTHR44186">
    <property type="match status" value="1"/>
</dbReference>